<dbReference type="EMBL" id="BMZB01000001">
    <property type="protein sequence ID" value="GGZ23400.1"/>
    <property type="molecule type" value="Genomic_DNA"/>
</dbReference>
<evidence type="ECO:0000256" key="1">
    <source>
        <dbReference type="SAM" id="MobiDB-lite"/>
    </source>
</evidence>
<name>A0A918PVM0_9CAUL</name>
<protein>
    <submittedName>
        <fullName evidence="3">Uncharacterized protein</fullName>
    </submittedName>
</protein>
<comment type="caution">
    <text evidence="3">The sequence shown here is derived from an EMBL/GenBank/DDBJ whole genome shotgun (WGS) entry which is preliminary data.</text>
</comment>
<accession>A0A918PVM0</accession>
<sequence>MVNMAASRLKGLLAVLGVFMRKFFLWAALTLLIVSTVVGVGWWAYWNYFERYKPITVEKEQAAIQKLLDSAGYVASGTEGPPLYVITFRDCKECSTYEDQEFPKFAAIGVDRRVIAFAPADVEGLQKSTPAERSTIAELWLNRNWSLYEAWRTTPVKAWAAPGIRPADGDLARSAVVQASRDFKDQLEPLLRANGVEVRYPIVMWRDKDNKLKVCACSDEKMYHFVREDLGAPEKAPAGSLLETVAPAPSASAAAEPAPATIAPEAYSASAEPQATGDYGPGAPEVTTVQ</sequence>
<reference evidence="3" key="2">
    <citation type="submission" date="2020-09" db="EMBL/GenBank/DDBJ databases">
        <authorList>
            <person name="Sun Q."/>
            <person name="Kim S."/>
        </authorList>
    </citation>
    <scope>NUCLEOTIDE SEQUENCE</scope>
    <source>
        <strain evidence="3">KCTC 32296</strain>
    </source>
</reference>
<keyword evidence="2" id="KW-0472">Membrane</keyword>
<keyword evidence="2" id="KW-1133">Transmembrane helix</keyword>
<evidence type="ECO:0000313" key="4">
    <source>
        <dbReference type="Proteomes" id="UP000662572"/>
    </source>
</evidence>
<evidence type="ECO:0000313" key="3">
    <source>
        <dbReference type="EMBL" id="GGZ23400.1"/>
    </source>
</evidence>
<feature type="transmembrane region" description="Helical" evidence="2">
    <location>
        <begin position="23"/>
        <end position="45"/>
    </location>
</feature>
<reference evidence="3" key="1">
    <citation type="journal article" date="2014" name="Int. J. Syst. Evol. Microbiol.">
        <title>Complete genome sequence of Corynebacterium casei LMG S-19264T (=DSM 44701T), isolated from a smear-ripened cheese.</title>
        <authorList>
            <consortium name="US DOE Joint Genome Institute (JGI-PGF)"/>
            <person name="Walter F."/>
            <person name="Albersmeier A."/>
            <person name="Kalinowski J."/>
            <person name="Ruckert C."/>
        </authorList>
    </citation>
    <scope>NUCLEOTIDE SEQUENCE</scope>
    <source>
        <strain evidence="3">KCTC 32296</strain>
    </source>
</reference>
<proteinExistence type="predicted"/>
<evidence type="ECO:0000256" key="2">
    <source>
        <dbReference type="SAM" id="Phobius"/>
    </source>
</evidence>
<dbReference type="AlphaFoldDB" id="A0A918PVM0"/>
<keyword evidence="2" id="KW-0812">Transmembrane</keyword>
<feature type="compositionally biased region" description="Low complexity" evidence="1">
    <location>
        <begin position="247"/>
        <end position="266"/>
    </location>
</feature>
<organism evidence="3 4">
    <name type="scientific">Asticcacaulis endophyticus</name>
    <dbReference type="NCBI Taxonomy" id="1395890"/>
    <lineage>
        <taxon>Bacteria</taxon>
        <taxon>Pseudomonadati</taxon>
        <taxon>Pseudomonadota</taxon>
        <taxon>Alphaproteobacteria</taxon>
        <taxon>Caulobacterales</taxon>
        <taxon>Caulobacteraceae</taxon>
        <taxon>Asticcacaulis</taxon>
    </lineage>
</organism>
<feature type="region of interest" description="Disordered" evidence="1">
    <location>
        <begin position="247"/>
        <end position="290"/>
    </location>
</feature>
<gene>
    <name evidence="3" type="ORF">GCM10011273_05490</name>
</gene>
<keyword evidence="4" id="KW-1185">Reference proteome</keyword>
<dbReference type="Proteomes" id="UP000662572">
    <property type="component" value="Unassembled WGS sequence"/>
</dbReference>